<evidence type="ECO:0000313" key="1">
    <source>
        <dbReference type="EMBL" id="MBZ0057137.1"/>
    </source>
</evidence>
<gene>
    <name evidence="1" type="ORF">ITX56_04795</name>
</gene>
<dbReference type="RefSeq" id="WP_223074357.1">
    <property type="nucleotide sequence ID" value="NZ_JADMNK010000002.1"/>
</dbReference>
<comment type="caution">
    <text evidence="1">The sequence shown here is derived from an EMBL/GenBank/DDBJ whole genome shotgun (WGS) entry which is preliminary data.</text>
</comment>
<dbReference type="Proteomes" id="UP000706580">
    <property type="component" value="Unassembled WGS sequence"/>
</dbReference>
<organism evidence="1 2">
    <name type="scientific">Leclercia barmai</name>
    <dbReference type="NCBI Taxonomy" id="2785629"/>
    <lineage>
        <taxon>Bacteria</taxon>
        <taxon>Pseudomonadati</taxon>
        <taxon>Pseudomonadota</taxon>
        <taxon>Gammaproteobacteria</taxon>
        <taxon>Enterobacterales</taxon>
        <taxon>Enterobacteriaceae</taxon>
        <taxon>Leclercia</taxon>
    </lineage>
</organism>
<reference evidence="1 2" key="1">
    <citation type="submission" date="2020-11" db="EMBL/GenBank/DDBJ databases">
        <title>Draft Genome of Enterobacter sp. strain EMC7.</title>
        <authorList>
            <person name="Barman P."/>
            <person name="Sinha S."/>
            <person name="Sen S."/>
            <person name="Chakraborty R."/>
        </authorList>
    </citation>
    <scope>NUCLEOTIDE SEQUENCE [LARGE SCALE GENOMIC DNA]</scope>
    <source>
        <strain evidence="1 2">EMC7</strain>
    </source>
</reference>
<keyword evidence="2" id="KW-1185">Reference proteome</keyword>
<proteinExistence type="predicted"/>
<dbReference type="EMBL" id="JADMNK010000002">
    <property type="protein sequence ID" value="MBZ0057137.1"/>
    <property type="molecule type" value="Genomic_DNA"/>
</dbReference>
<sequence>MTKFTKEQLIEQAKTRMEANRYLLTRLPPELATAKEVAMNLAVDEIALAALTGGMEQEPVAWVSDKDKCDHDVFERGITACVLAISKHEAETICRGFSAATGCKVDWHFVGGRVHIKALRAAPQLPQPAVVPPEATAHDARMAVGFNRYMQAGYIDGWNACRAAMLKGGRDVE</sequence>
<protein>
    <recommendedName>
        <fullName evidence="3">Eaa protein</fullName>
    </recommendedName>
</protein>
<evidence type="ECO:0008006" key="3">
    <source>
        <dbReference type="Google" id="ProtNLM"/>
    </source>
</evidence>
<evidence type="ECO:0000313" key="2">
    <source>
        <dbReference type="Proteomes" id="UP000706580"/>
    </source>
</evidence>
<accession>A0ABS7RS89</accession>
<name>A0ABS7RS89_9ENTR</name>